<gene>
    <name evidence="2" type="ordered locus">BURPS1710b_0059</name>
</gene>
<feature type="compositionally biased region" description="Basic and acidic residues" evidence="1">
    <location>
        <begin position="459"/>
        <end position="484"/>
    </location>
</feature>
<feature type="compositionally biased region" description="Basic and acidic residues" evidence="1">
    <location>
        <begin position="244"/>
        <end position="253"/>
    </location>
</feature>
<dbReference type="KEGG" id="bpm:BURPS1710b_0059"/>
<reference evidence="2 3" key="1">
    <citation type="submission" date="2005-09" db="EMBL/GenBank/DDBJ databases">
        <authorList>
            <person name="Woods D.E."/>
            <person name="Nierman W.C."/>
        </authorList>
    </citation>
    <scope>NUCLEOTIDE SEQUENCE [LARGE SCALE GENOMIC DNA]</scope>
    <source>
        <strain evidence="2 3">1710b</strain>
    </source>
</reference>
<dbReference type="EnsemblBacteria" id="ABA47901">
    <property type="protein sequence ID" value="ABA47901"/>
    <property type="gene ID" value="BURPS1710b_0059"/>
</dbReference>
<proteinExistence type="predicted"/>
<sequence length="540" mass="61383">MQLAHARLAHLEHRADLAQVQPALVVQRHQQLLALRQALDRIDERAAQMLVEQRRQRIAVIGAVAVEKRLVVGRAVEVLVVDELAAVQILQHRLVFVERHLQVRGDLRLVRRAAEPLLDLMHRMFDFARGLAQAARQPIVAAQLVEHRAADALRRVGLELRALIFLVAARRVEQADHARLDQIVEVHARRHLRDELQAETTHERRVLRQHFVLGNLALSVIHHAPSSSWRSGGMSRAAFKRRTSRPDPADARTRTHRPIQQIGGDLPVVARRRRRRERVHHRVREPARALDQRIGGDATCVRQRHAQIPARDAREVLVGGSRVGRALHVVGQHAKLRARVRVVQPLHARVRLGDRRGRHARDHEHVVRVARERGERAVRVELRVDQHDVRRAVAERVELRVAVADAREPRRLAHREAELVPHRLAVAQPRAAQRRRDRADVRALVDDEHVLAERGERRGEIGDRRRAADARRPARHRDDARRASGEQAPQPFGLIGDALIQSGPRAVRCRCACSTRTASPAGHRHGARTANPRAARRTRS</sequence>
<dbReference type="Proteomes" id="UP000002700">
    <property type="component" value="Chromosome I"/>
</dbReference>
<evidence type="ECO:0000313" key="2">
    <source>
        <dbReference type="EMBL" id="ABA47901.1"/>
    </source>
</evidence>
<feature type="region of interest" description="Disordered" evidence="1">
    <location>
        <begin position="515"/>
        <end position="540"/>
    </location>
</feature>
<evidence type="ECO:0000256" key="1">
    <source>
        <dbReference type="SAM" id="MobiDB-lite"/>
    </source>
</evidence>
<dbReference type="AlphaFoldDB" id="Q3JY77"/>
<feature type="region of interest" description="Disordered" evidence="1">
    <location>
        <begin position="459"/>
        <end position="494"/>
    </location>
</feature>
<accession>Q3JY77</accession>
<feature type="region of interest" description="Disordered" evidence="1">
    <location>
        <begin position="225"/>
        <end position="256"/>
    </location>
</feature>
<dbReference type="EMBL" id="CP000124">
    <property type="protein sequence ID" value="ABA47901.1"/>
    <property type="molecule type" value="Genomic_DNA"/>
</dbReference>
<organism evidence="2 3">
    <name type="scientific">Burkholderia pseudomallei (strain 1710b)</name>
    <dbReference type="NCBI Taxonomy" id="320372"/>
    <lineage>
        <taxon>Bacteria</taxon>
        <taxon>Pseudomonadati</taxon>
        <taxon>Pseudomonadota</taxon>
        <taxon>Betaproteobacteria</taxon>
        <taxon>Burkholderiales</taxon>
        <taxon>Burkholderiaceae</taxon>
        <taxon>Burkholderia</taxon>
        <taxon>pseudomallei group</taxon>
    </lineage>
</organism>
<dbReference type="HOGENOM" id="CLU_504051_0_0_4"/>
<name>Q3JY77_BURP1</name>
<protein>
    <submittedName>
        <fullName evidence="2">Uncharacterized protein</fullName>
    </submittedName>
</protein>
<evidence type="ECO:0000313" key="3">
    <source>
        <dbReference type="Proteomes" id="UP000002700"/>
    </source>
</evidence>